<dbReference type="EMBL" id="JAQQLF010000009">
    <property type="protein sequence ID" value="MDC7717233.1"/>
    <property type="molecule type" value="Genomic_DNA"/>
</dbReference>
<dbReference type="Proteomes" id="UP001219956">
    <property type="component" value="Unassembled WGS sequence"/>
</dbReference>
<accession>A0ABT5IXE2</accession>
<evidence type="ECO:0000313" key="1">
    <source>
        <dbReference type="EMBL" id="MDC7717233.1"/>
    </source>
</evidence>
<proteinExistence type="predicted"/>
<sequence>MAQHQATTFYPSAITLPARQGLTAQAIPESAMPSLSMDEILANLESYSEHAARLAGPGRPYATLLQDTLQQVTAHLAPLEKSLVLRAAVQTFGRAAESAPLLETAMPGANASGAHSLLHGENHLIPFKLD</sequence>
<reference evidence="1 2" key="1">
    <citation type="submission" date="2023-01" db="EMBL/GenBank/DDBJ databases">
        <title>Novel species of the genus Vogesella isolated from rivers.</title>
        <authorList>
            <person name="Lu H."/>
        </authorList>
    </citation>
    <scope>NUCLEOTIDE SEQUENCE [LARGE SCALE GENOMIC DNA]</scope>
    <source>
        <strain evidence="1 2">DC21W</strain>
    </source>
</reference>
<gene>
    <name evidence="1" type="ORF">PQU95_08400</name>
</gene>
<protein>
    <submittedName>
        <fullName evidence="1">Uncharacterized protein</fullName>
    </submittedName>
</protein>
<evidence type="ECO:0000313" key="2">
    <source>
        <dbReference type="Proteomes" id="UP001219956"/>
    </source>
</evidence>
<organism evidence="1 2">
    <name type="scientific">Vogesella aquatica</name>
    <dbReference type="NCBI Taxonomy" id="2984206"/>
    <lineage>
        <taxon>Bacteria</taxon>
        <taxon>Pseudomonadati</taxon>
        <taxon>Pseudomonadota</taxon>
        <taxon>Betaproteobacteria</taxon>
        <taxon>Neisseriales</taxon>
        <taxon>Chromobacteriaceae</taxon>
        <taxon>Vogesella</taxon>
    </lineage>
</organism>
<dbReference type="RefSeq" id="WP_272751584.1">
    <property type="nucleotide sequence ID" value="NZ_JAQQLF010000009.1"/>
</dbReference>
<keyword evidence="2" id="KW-1185">Reference proteome</keyword>
<name>A0ABT5IXE2_9NEIS</name>
<comment type="caution">
    <text evidence="1">The sequence shown here is derived from an EMBL/GenBank/DDBJ whole genome shotgun (WGS) entry which is preliminary data.</text>
</comment>